<dbReference type="InterPro" id="IPR012902">
    <property type="entry name" value="N_methyl_site"/>
</dbReference>
<proteinExistence type="predicted"/>
<dbReference type="InterPro" id="IPR045584">
    <property type="entry name" value="Pilin-like"/>
</dbReference>
<dbReference type="Pfam" id="PF08334">
    <property type="entry name" value="T2SSG"/>
    <property type="match status" value="1"/>
</dbReference>
<dbReference type="Gene3D" id="3.30.700.10">
    <property type="entry name" value="Glycoprotein, Type 4 Pilin"/>
    <property type="match status" value="1"/>
</dbReference>
<evidence type="ECO:0000313" key="3">
    <source>
        <dbReference type="EMBL" id="QDU85037.1"/>
    </source>
</evidence>
<sequence>MRGRRPRSASGFTLLELIIVMSVLALIVGAITPAMGTMIRSKARAGTLGELELLGAAALDHYADTGAYPSAATGLLASSVSGWAGPYLSGTTDDPWSGSSGYQVDGYGEVYRFSSSGMQLTITSSGPDRTANTSDDIALVVDATPVLRRRTLERMATVNVAITQYNAVYLATEPLPATWSAAYAQLVSRGFLPLGGPEEEDAFGDPFVGDPASAPLVRVTSSNL</sequence>
<name>A0A518D0P7_9BACT</name>
<dbReference type="Pfam" id="PF07963">
    <property type="entry name" value="N_methyl"/>
    <property type="match status" value="1"/>
</dbReference>
<reference evidence="3 4" key="1">
    <citation type="submission" date="2019-02" db="EMBL/GenBank/DDBJ databases">
        <title>Deep-cultivation of Planctomycetes and their phenomic and genomic characterization uncovers novel biology.</title>
        <authorList>
            <person name="Wiegand S."/>
            <person name="Jogler M."/>
            <person name="Boedeker C."/>
            <person name="Pinto D."/>
            <person name="Vollmers J."/>
            <person name="Rivas-Marin E."/>
            <person name="Kohn T."/>
            <person name="Peeters S.H."/>
            <person name="Heuer A."/>
            <person name="Rast P."/>
            <person name="Oberbeckmann S."/>
            <person name="Bunk B."/>
            <person name="Jeske O."/>
            <person name="Meyerdierks A."/>
            <person name="Storesund J.E."/>
            <person name="Kallscheuer N."/>
            <person name="Luecker S."/>
            <person name="Lage O.M."/>
            <person name="Pohl T."/>
            <person name="Merkel B.J."/>
            <person name="Hornburger P."/>
            <person name="Mueller R.-W."/>
            <person name="Bruemmer F."/>
            <person name="Labrenz M."/>
            <person name="Spormann A.M."/>
            <person name="Op den Camp H."/>
            <person name="Overmann J."/>
            <person name="Amann R."/>
            <person name="Jetten M.S.M."/>
            <person name="Mascher T."/>
            <person name="Medema M.H."/>
            <person name="Devos D.P."/>
            <person name="Kaster A.-K."/>
            <person name="Ovreas L."/>
            <person name="Rohde M."/>
            <person name="Galperin M.Y."/>
            <person name="Jogler C."/>
        </authorList>
    </citation>
    <scope>NUCLEOTIDE SEQUENCE [LARGE SCALE GENOMIC DNA]</scope>
    <source>
        <strain evidence="3 4">Pla163</strain>
    </source>
</reference>
<feature type="domain" description="Type II secretion system protein GspG C-terminal" evidence="2">
    <location>
        <begin position="57"/>
        <end position="136"/>
    </location>
</feature>
<keyword evidence="1" id="KW-0472">Membrane</keyword>
<dbReference type="EMBL" id="CP036290">
    <property type="protein sequence ID" value="QDU85037.1"/>
    <property type="molecule type" value="Genomic_DNA"/>
</dbReference>
<dbReference type="SUPFAM" id="SSF54523">
    <property type="entry name" value="Pili subunits"/>
    <property type="match status" value="1"/>
</dbReference>
<keyword evidence="4" id="KW-1185">Reference proteome</keyword>
<evidence type="ECO:0000256" key="1">
    <source>
        <dbReference type="SAM" id="Phobius"/>
    </source>
</evidence>
<feature type="transmembrane region" description="Helical" evidence="1">
    <location>
        <begin position="12"/>
        <end position="35"/>
    </location>
</feature>
<keyword evidence="1" id="KW-0812">Transmembrane</keyword>
<dbReference type="InterPro" id="IPR013545">
    <property type="entry name" value="T2SS_protein-GspG_C"/>
</dbReference>
<dbReference type="Proteomes" id="UP000319342">
    <property type="component" value="Chromosome"/>
</dbReference>
<accession>A0A518D0P7</accession>
<evidence type="ECO:0000259" key="2">
    <source>
        <dbReference type="Pfam" id="PF08334"/>
    </source>
</evidence>
<dbReference type="NCBIfam" id="TIGR02532">
    <property type="entry name" value="IV_pilin_GFxxxE"/>
    <property type="match status" value="1"/>
</dbReference>
<evidence type="ECO:0000313" key="4">
    <source>
        <dbReference type="Proteomes" id="UP000319342"/>
    </source>
</evidence>
<keyword evidence="1" id="KW-1133">Transmembrane helix</keyword>
<dbReference type="PROSITE" id="PS00409">
    <property type="entry name" value="PROKAR_NTER_METHYL"/>
    <property type="match status" value="1"/>
</dbReference>
<dbReference type="AlphaFoldDB" id="A0A518D0P7"/>
<gene>
    <name evidence="3" type="primary">pulG</name>
    <name evidence="3" type="ORF">Pla163_21610</name>
</gene>
<organism evidence="3 4">
    <name type="scientific">Rohdeia mirabilis</name>
    <dbReference type="NCBI Taxonomy" id="2528008"/>
    <lineage>
        <taxon>Bacteria</taxon>
        <taxon>Pseudomonadati</taxon>
        <taxon>Planctomycetota</taxon>
        <taxon>Planctomycetia</taxon>
        <taxon>Planctomycetia incertae sedis</taxon>
        <taxon>Rohdeia</taxon>
    </lineage>
</organism>
<protein>
    <submittedName>
        <fullName evidence="3">Type II secretion system protein G</fullName>
    </submittedName>
</protein>